<organism evidence="1 2">
    <name type="scientific">Candidatus Buchananbacteria bacterium RIFCSPLOWO2_01_FULL_40_23b</name>
    <dbReference type="NCBI Taxonomy" id="1797544"/>
    <lineage>
        <taxon>Bacteria</taxon>
        <taxon>Candidatus Buchananiibacteriota</taxon>
    </lineage>
</organism>
<protein>
    <submittedName>
        <fullName evidence="1">Uncharacterized protein</fullName>
    </submittedName>
</protein>
<evidence type="ECO:0000313" key="2">
    <source>
        <dbReference type="Proteomes" id="UP000178122"/>
    </source>
</evidence>
<dbReference type="Proteomes" id="UP000178122">
    <property type="component" value="Unassembled WGS sequence"/>
</dbReference>
<comment type="caution">
    <text evidence="1">The sequence shown here is derived from an EMBL/GenBank/DDBJ whole genome shotgun (WGS) entry which is preliminary data.</text>
</comment>
<evidence type="ECO:0000313" key="1">
    <source>
        <dbReference type="EMBL" id="OGY55722.1"/>
    </source>
</evidence>
<dbReference type="AlphaFoldDB" id="A0A1G1YTP0"/>
<proteinExistence type="predicted"/>
<accession>A0A1G1YTP0</accession>
<sequence length="123" mass="13971">MTDDNYICPIDGSLMNPSVLADYTKSTSEYSCRSCSFRYSTTDSATVDEQALGFVRGLVAEHGALLREKRIYLERFYGKKFDLETRIRMIQQRAKGDFIQEAKCGSIPKIIQYGTDYDHSGNT</sequence>
<name>A0A1G1YTP0_9BACT</name>
<gene>
    <name evidence="1" type="ORF">A2912_01265</name>
</gene>
<dbReference type="EMBL" id="MHIN01000006">
    <property type="protein sequence ID" value="OGY55722.1"/>
    <property type="molecule type" value="Genomic_DNA"/>
</dbReference>
<reference evidence="1 2" key="1">
    <citation type="journal article" date="2016" name="Nat. Commun.">
        <title>Thousands of microbial genomes shed light on interconnected biogeochemical processes in an aquifer system.</title>
        <authorList>
            <person name="Anantharaman K."/>
            <person name="Brown C.T."/>
            <person name="Hug L.A."/>
            <person name="Sharon I."/>
            <person name="Castelle C.J."/>
            <person name="Probst A.J."/>
            <person name="Thomas B.C."/>
            <person name="Singh A."/>
            <person name="Wilkins M.J."/>
            <person name="Karaoz U."/>
            <person name="Brodie E.L."/>
            <person name="Williams K.H."/>
            <person name="Hubbard S.S."/>
            <person name="Banfield J.F."/>
        </authorList>
    </citation>
    <scope>NUCLEOTIDE SEQUENCE [LARGE SCALE GENOMIC DNA]</scope>
</reference>